<feature type="signal peptide" evidence="1">
    <location>
        <begin position="1"/>
        <end position="28"/>
    </location>
</feature>
<gene>
    <name evidence="2" type="ORF">V8G54_027794</name>
</gene>
<sequence>HSSNIKLGIFLHSRIFLFVCLFWQNTNCRKIKIWDCLALPSGVNKVGSKGRTKIIDQLKEDALQHKIKEKTLLKHVTFKRQTKLHTSWCCFWSSHSHHTLRIQRIYSNQKRCTIIINLLQ</sequence>
<dbReference type="EMBL" id="CP144692">
    <property type="protein sequence ID" value="WVY95643.1"/>
    <property type="molecule type" value="Genomic_DNA"/>
</dbReference>
<evidence type="ECO:0000313" key="2">
    <source>
        <dbReference type="EMBL" id="WVY95643.1"/>
    </source>
</evidence>
<keyword evidence="3" id="KW-1185">Reference proteome</keyword>
<evidence type="ECO:0000313" key="3">
    <source>
        <dbReference type="Proteomes" id="UP001374535"/>
    </source>
</evidence>
<dbReference type="Proteomes" id="UP001374535">
    <property type="component" value="Chromosome 9"/>
</dbReference>
<dbReference type="AlphaFoldDB" id="A0AAQ3RHK9"/>
<protein>
    <submittedName>
        <fullName evidence="2">Uncharacterized protein</fullName>
    </submittedName>
</protein>
<keyword evidence="1" id="KW-0732">Signal</keyword>
<evidence type="ECO:0000256" key="1">
    <source>
        <dbReference type="SAM" id="SignalP"/>
    </source>
</evidence>
<name>A0AAQ3RHK9_VIGMU</name>
<feature type="chain" id="PRO_5043036917" evidence="1">
    <location>
        <begin position="29"/>
        <end position="120"/>
    </location>
</feature>
<reference evidence="2 3" key="1">
    <citation type="journal article" date="2023" name="Life. Sci Alliance">
        <title>Evolutionary insights into 3D genome organization and epigenetic landscape of Vigna mungo.</title>
        <authorList>
            <person name="Junaid A."/>
            <person name="Singh B."/>
            <person name="Bhatia S."/>
        </authorList>
    </citation>
    <scope>NUCLEOTIDE SEQUENCE [LARGE SCALE GENOMIC DNA]</scope>
    <source>
        <strain evidence="2">Urdbean</strain>
    </source>
</reference>
<proteinExistence type="predicted"/>
<feature type="non-terminal residue" evidence="2">
    <location>
        <position position="1"/>
    </location>
</feature>
<accession>A0AAQ3RHK9</accession>
<organism evidence="2 3">
    <name type="scientific">Vigna mungo</name>
    <name type="common">Black gram</name>
    <name type="synonym">Phaseolus mungo</name>
    <dbReference type="NCBI Taxonomy" id="3915"/>
    <lineage>
        <taxon>Eukaryota</taxon>
        <taxon>Viridiplantae</taxon>
        <taxon>Streptophyta</taxon>
        <taxon>Embryophyta</taxon>
        <taxon>Tracheophyta</taxon>
        <taxon>Spermatophyta</taxon>
        <taxon>Magnoliopsida</taxon>
        <taxon>eudicotyledons</taxon>
        <taxon>Gunneridae</taxon>
        <taxon>Pentapetalae</taxon>
        <taxon>rosids</taxon>
        <taxon>fabids</taxon>
        <taxon>Fabales</taxon>
        <taxon>Fabaceae</taxon>
        <taxon>Papilionoideae</taxon>
        <taxon>50 kb inversion clade</taxon>
        <taxon>NPAAA clade</taxon>
        <taxon>indigoferoid/millettioid clade</taxon>
        <taxon>Phaseoleae</taxon>
        <taxon>Vigna</taxon>
    </lineage>
</organism>